<evidence type="ECO:0000256" key="11">
    <source>
        <dbReference type="ARBA" id="ARBA00023010"/>
    </source>
</evidence>
<evidence type="ECO:0000256" key="3">
    <source>
        <dbReference type="ARBA" id="ARBA00004567"/>
    </source>
</evidence>
<evidence type="ECO:0000256" key="7">
    <source>
        <dbReference type="ARBA" id="ARBA00022771"/>
    </source>
</evidence>
<dbReference type="GO" id="GO:0006606">
    <property type="term" value="P:protein import into nucleus"/>
    <property type="evidence" value="ECO:0007669"/>
    <property type="project" value="TreeGrafter"/>
</dbReference>
<dbReference type="PANTHER" id="PTHR23193:SF23">
    <property type="entry name" value="NUCLEAR PORE COMPLEX PROTEIN NUP153"/>
    <property type="match status" value="1"/>
</dbReference>
<keyword evidence="11" id="KW-0811">Translocation</keyword>
<dbReference type="GO" id="GO:0003677">
    <property type="term" value="F:DNA binding"/>
    <property type="evidence" value="ECO:0007669"/>
    <property type="project" value="UniProtKB-KW"/>
</dbReference>
<evidence type="ECO:0000256" key="8">
    <source>
        <dbReference type="ARBA" id="ARBA00022816"/>
    </source>
</evidence>
<evidence type="ECO:0000256" key="17">
    <source>
        <dbReference type="ARBA" id="ARBA00068609"/>
    </source>
</evidence>
<dbReference type="Pfam" id="PF00641">
    <property type="entry name" value="Zn_ribbon_RanBP"/>
    <property type="match status" value="2"/>
</dbReference>
<dbReference type="GO" id="GO:0051028">
    <property type="term" value="P:mRNA transport"/>
    <property type="evidence" value="ECO:0007669"/>
    <property type="project" value="UniProtKB-KW"/>
</dbReference>
<evidence type="ECO:0000256" key="16">
    <source>
        <dbReference type="ARBA" id="ARBA00060842"/>
    </source>
</evidence>
<dbReference type="EMBL" id="GEDC01007492">
    <property type="protein sequence ID" value="JAS29806.1"/>
    <property type="molecule type" value="Transcribed_RNA"/>
</dbReference>
<keyword evidence="4" id="KW-0813">Transport</keyword>
<keyword evidence="9" id="KW-0862">Zinc</keyword>
<feature type="compositionally biased region" description="Basic residues" evidence="21">
    <location>
        <begin position="394"/>
        <end position="406"/>
    </location>
</feature>
<comment type="similarity">
    <text evidence="16">Belongs to the NUP153 family.</text>
</comment>
<keyword evidence="6" id="KW-0677">Repeat</keyword>
<feature type="region of interest" description="Disordered" evidence="21">
    <location>
        <begin position="98"/>
        <end position="123"/>
    </location>
</feature>
<feature type="region of interest" description="Disordered" evidence="21">
    <location>
        <begin position="350"/>
        <end position="413"/>
    </location>
</feature>
<evidence type="ECO:0000256" key="19">
    <source>
        <dbReference type="ARBA" id="ARBA00079437"/>
    </source>
</evidence>
<proteinExistence type="inferred from homology"/>
<keyword evidence="12" id="KW-0238">DNA-binding</keyword>
<dbReference type="PROSITE" id="PS50199">
    <property type="entry name" value="ZF_RANBP2_2"/>
    <property type="match status" value="2"/>
</dbReference>
<keyword evidence="8" id="KW-0509">mRNA transport</keyword>
<evidence type="ECO:0000256" key="2">
    <source>
        <dbReference type="ARBA" id="ARBA00004126"/>
    </source>
</evidence>
<evidence type="ECO:0000256" key="15">
    <source>
        <dbReference type="ARBA" id="ARBA00023242"/>
    </source>
</evidence>
<evidence type="ECO:0000256" key="21">
    <source>
        <dbReference type="SAM" id="MobiDB-lite"/>
    </source>
</evidence>
<feature type="non-terminal residue" evidence="23">
    <location>
        <position position="743"/>
    </location>
</feature>
<dbReference type="PANTHER" id="PTHR23193">
    <property type="entry name" value="NUCLEAR PORE COMPLEX PROTEIN NUP"/>
    <property type="match status" value="1"/>
</dbReference>
<feature type="domain" description="RanBP2-type" evidence="22">
    <location>
        <begin position="647"/>
        <end position="677"/>
    </location>
</feature>
<dbReference type="GO" id="GO:0031965">
    <property type="term" value="C:nuclear membrane"/>
    <property type="evidence" value="ECO:0007669"/>
    <property type="project" value="UniProtKB-SubCell"/>
</dbReference>
<keyword evidence="13" id="KW-0906">Nuclear pore complex</keyword>
<keyword evidence="7 20" id="KW-0863">Zinc-finger</keyword>
<comment type="subcellular location">
    <subcellularLocation>
        <location evidence="2">Nucleus membrane</location>
    </subcellularLocation>
    <subcellularLocation>
        <location evidence="3">Nucleus</location>
        <location evidence="3">Nuclear pore complex</location>
    </subcellularLocation>
</comment>
<evidence type="ECO:0000259" key="22">
    <source>
        <dbReference type="PROSITE" id="PS50199"/>
    </source>
</evidence>
<dbReference type="GO" id="GO:0005643">
    <property type="term" value="C:nuclear pore"/>
    <property type="evidence" value="ECO:0007669"/>
    <property type="project" value="UniProtKB-SubCell"/>
</dbReference>
<evidence type="ECO:0000256" key="4">
    <source>
        <dbReference type="ARBA" id="ARBA00022448"/>
    </source>
</evidence>
<dbReference type="Gene3D" id="4.10.1060.10">
    <property type="entry name" value="Zinc finger, RanBP2-type"/>
    <property type="match status" value="2"/>
</dbReference>
<dbReference type="GO" id="GO:0008139">
    <property type="term" value="F:nuclear localization sequence binding"/>
    <property type="evidence" value="ECO:0007669"/>
    <property type="project" value="TreeGrafter"/>
</dbReference>
<evidence type="ECO:0000256" key="20">
    <source>
        <dbReference type="PROSITE-ProRule" id="PRU00322"/>
    </source>
</evidence>
<feature type="domain" description="RanBP2-type" evidence="22">
    <location>
        <begin position="694"/>
        <end position="723"/>
    </location>
</feature>
<evidence type="ECO:0000256" key="6">
    <source>
        <dbReference type="ARBA" id="ARBA00022737"/>
    </source>
</evidence>
<evidence type="ECO:0000256" key="5">
    <source>
        <dbReference type="ARBA" id="ARBA00022723"/>
    </source>
</evidence>
<dbReference type="SUPFAM" id="SSF90209">
    <property type="entry name" value="Ran binding protein zinc finger-like"/>
    <property type="match status" value="2"/>
</dbReference>
<name>A0A1B6DVV0_9HEMI</name>
<evidence type="ECO:0000256" key="10">
    <source>
        <dbReference type="ARBA" id="ARBA00022927"/>
    </source>
</evidence>
<dbReference type="FunFam" id="4.10.1060.10:FF:000001">
    <property type="entry name" value="Nuclear pore complex protein Nup153"/>
    <property type="match status" value="2"/>
</dbReference>
<feature type="region of interest" description="Disordered" evidence="21">
    <location>
        <begin position="722"/>
        <end position="743"/>
    </location>
</feature>
<evidence type="ECO:0000256" key="1">
    <source>
        <dbReference type="ARBA" id="ARBA00001947"/>
    </source>
</evidence>
<dbReference type="Pfam" id="PF08604">
    <property type="entry name" value="Nup153"/>
    <property type="match status" value="1"/>
</dbReference>
<dbReference type="GO" id="GO:0017056">
    <property type="term" value="F:structural constituent of nuclear pore"/>
    <property type="evidence" value="ECO:0007669"/>
    <property type="project" value="TreeGrafter"/>
</dbReference>
<dbReference type="SMART" id="SM00547">
    <property type="entry name" value="ZnF_RBZ"/>
    <property type="match status" value="2"/>
</dbReference>
<keyword evidence="10" id="KW-0653">Protein transport</keyword>
<organism evidence="23">
    <name type="scientific">Clastoptera arizonana</name>
    <name type="common">Arizona spittle bug</name>
    <dbReference type="NCBI Taxonomy" id="38151"/>
    <lineage>
        <taxon>Eukaryota</taxon>
        <taxon>Metazoa</taxon>
        <taxon>Ecdysozoa</taxon>
        <taxon>Arthropoda</taxon>
        <taxon>Hexapoda</taxon>
        <taxon>Insecta</taxon>
        <taxon>Pterygota</taxon>
        <taxon>Neoptera</taxon>
        <taxon>Paraneoptera</taxon>
        <taxon>Hemiptera</taxon>
        <taxon>Auchenorrhyncha</taxon>
        <taxon>Cercopoidea</taxon>
        <taxon>Clastopteridae</taxon>
        <taxon>Clastoptera</taxon>
    </lineage>
</organism>
<dbReference type="InterPro" id="IPR026054">
    <property type="entry name" value="Nucleoporin"/>
</dbReference>
<feature type="compositionally biased region" description="Polar residues" evidence="21">
    <location>
        <begin position="350"/>
        <end position="373"/>
    </location>
</feature>
<dbReference type="InterPro" id="IPR013913">
    <property type="entry name" value="Nup153_N"/>
</dbReference>
<evidence type="ECO:0000256" key="9">
    <source>
        <dbReference type="ARBA" id="ARBA00022833"/>
    </source>
</evidence>
<gene>
    <name evidence="23" type="ORF">g.22213</name>
</gene>
<reference evidence="23" key="1">
    <citation type="submission" date="2015-12" db="EMBL/GenBank/DDBJ databases">
        <title>De novo transcriptome assembly of four potential Pierce s Disease insect vectors from Arizona vineyards.</title>
        <authorList>
            <person name="Tassone E.E."/>
        </authorList>
    </citation>
    <scope>NUCLEOTIDE SEQUENCE</scope>
</reference>
<keyword evidence="15" id="KW-0539">Nucleus</keyword>
<sequence>MPKESNNLRNKWFQSSRPYNVSNSSFVQRVTSRVVNLLPPTSGLSRWLTTTGENDPTYNLDTQISTGPRIGLEEFEANAPRSDSNDVRSIEPVASKRPKLNVNSPFNRIPTPTQTKSQDIRSEELSPIVAINEPSTSRTRLSQQCSFSSLTAPVSHLLDKVNGDDCSESSESTSGCSSLLPQAQSTINQRMNEIDASGQNKSILPNSNNMSLSFYRNSTRRPSFNTSTFTSSRGGMADRSVASPFYSGRTMYGGASANNLSCMSASRRLVPTVIPIQNKNELCPISSSAKQILDALEQFSTPILDAKRVPVTIGTKRKCDSIPSRRYNELNVPTTSDLLRVKRMERLQKSVSDARQLSASSSYSHTAPQTSDSPTEDVVFKLREEDDDQSHLRTGGKLKTRWKERKQRKDSLKEEGVNLRLPNVALPLTSLPSIDIKIPPSTTFSKTGPSSTTCEFSFSTPLQDPCLSSTQLKAPTVNFKFSEPLSENDESVKSDKSNSKSVLNFNFVSNVGKANDGLKLKANKLVSDNDKQNSIQPAPQLKSGSVMDVLMNRNDLKKDFPEVSKAGDSYKVCSKCDSKIVSNSQTCDFCTTKKDKQDEGKKQIEDKIKCSMCSKGISVLGQNTCSDCVSSQTKALPVVGFGDQFKKSSSSWECDACLVVNKADIIKCIACQAAKPCPKKETLPTGFGNMFKPSSGSWECESCLVVNTVGADKCIACQTSKPGSKNENVKTGFGDMFKPSSGS</sequence>
<dbReference type="InterPro" id="IPR001876">
    <property type="entry name" value="Znf_RanBP2"/>
</dbReference>
<dbReference type="AlphaFoldDB" id="A0A1B6DVV0"/>
<comment type="cofactor">
    <cofactor evidence="1">
        <name>Zn(2+)</name>
        <dbReference type="ChEBI" id="CHEBI:29105"/>
    </cofactor>
</comment>
<keyword evidence="5" id="KW-0479">Metal-binding</keyword>
<evidence type="ECO:0000256" key="12">
    <source>
        <dbReference type="ARBA" id="ARBA00023125"/>
    </source>
</evidence>
<dbReference type="GO" id="GO:0008270">
    <property type="term" value="F:zinc ion binding"/>
    <property type="evidence" value="ECO:0007669"/>
    <property type="project" value="UniProtKB-KW"/>
</dbReference>
<dbReference type="PROSITE" id="PS01358">
    <property type="entry name" value="ZF_RANBP2_1"/>
    <property type="match status" value="2"/>
</dbReference>
<evidence type="ECO:0000256" key="18">
    <source>
        <dbReference type="ARBA" id="ARBA00078197"/>
    </source>
</evidence>
<protein>
    <recommendedName>
        <fullName evidence="17">Nuclear pore complex protein Nup153</fullName>
    </recommendedName>
    <alternativeName>
        <fullName evidence="19">153 kDa nucleoporin</fullName>
    </alternativeName>
    <alternativeName>
        <fullName evidence="18">Nucleoporin Nup153</fullName>
    </alternativeName>
</protein>
<evidence type="ECO:0000256" key="13">
    <source>
        <dbReference type="ARBA" id="ARBA00023132"/>
    </source>
</evidence>
<evidence type="ECO:0000313" key="23">
    <source>
        <dbReference type="EMBL" id="JAS29806.1"/>
    </source>
</evidence>
<dbReference type="InterPro" id="IPR036443">
    <property type="entry name" value="Znf_RanBP2_sf"/>
</dbReference>
<keyword evidence="14" id="KW-0472">Membrane</keyword>
<feature type="compositionally biased region" description="Polar residues" evidence="21">
    <location>
        <begin position="101"/>
        <end position="117"/>
    </location>
</feature>
<evidence type="ECO:0000256" key="14">
    <source>
        <dbReference type="ARBA" id="ARBA00023136"/>
    </source>
</evidence>
<accession>A0A1B6DVV0</accession>
<dbReference type="GO" id="GO:0006405">
    <property type="term" value="P:RNA export from nucleus"/>
    <property type="evidence" value="ECO:0007669"/>
    <property type="project" value="TreeGrafter"/>
</dbReference>